<name>A0A7L4ZRC5_9FLAO</name>
<dbReference type="KEGG" id="kan:IMCC3317_46680"/>
<dbReference type="SUPFAM" id="SSF51126">
    <property type="entry name" value="Pectin lyase-like"/>
    <property type="match status" value="1"/>
</dbReference>
<feature type="signal peptide" evidence="2">
    <location>
        <begin position="1"/>
        <end position="19"/>
    </location>
</feature>
<feature type="chain" id="PRO_5029907555" evidence="2">
    <location>
        <begin position="20"/>
        <end position="539"/>
    </location>
</feature>
<sequence length="539" mass="58535">MRIFLKIIACLLLTTGVYSQTLPADNTFFSPTIGGATQTISESAGTGDDSLTFTNAINTVNAAGGGKVIVNAGTYRILEVDLKSNVHLEVNSGVTFLPFNASTTANNAIFNSDSNTGIDNFSVIGIGGNFAVNLSSLATSIRIRVISFKFCSNFKVANFDITDNNTEFSSLAFGSNYTTTSTASGTRINSIRGIPNGGIIENISITNAHYGYGLVQVQGGKNLLFRDLSSVGGATLRLETGFNLIQYTDLFDFNDIKLDNIWARNITCTNGQSALQLSPHTLHQGYFNAENITATSCEVAVVWAAGFATDEQDMDGLMPGSFMSTSKIRNVTATFGQNAQMRSSRLRYIPCQLRVERSGGIGVATTLNVDGESRTTPSPGAVLREEDKLGHYTLDFPDTEVTAIGYNIAAHYLPPNAIFRDSFDDYEICNESVNGVNFFIPNGFQNTPNERNPEENGTLSLTNASLNVVNIYPNPTSDILNIKLPAHLEDEEVQFYTVLGKQVGHYKLQSQNQIDISHLSEGFYFLVFKSGIQKRIIVN</sequence>
<dbReference type="Proteomes" id="UP000464657">
    <property type="component" value="Chromosome"/>
</dbReference>
<evidence type="ECO:0000256" key="1">
    <source>
        <dbReference type="ARBA" id="ARBA00022729"/>
    </source>
</evidence>
<dbReference type="EMBL" id="CP019288">
    <property type="protein sequence ID" value="QHI39263.1"/>
    <property type="molecule type" value="Genomic_DNA"/>
</dbReference>
<dbReference type="InterPro" id="IPR026444">
    <property type="entry name" value="Secre_tail"/>
</dbReference>
<dbReference type="InterPro" id="IPR012334">
    <property type="entry name" value="Pectin_lyas_fold"/>
</dbReference>
<dbReference type="NCBIfam" id="TIGR04183">
    <property type="entry name" value="Por_Secre_tail"/>
    <property type="match status" value="1"/>
</dbReference>
<accession>A0A7L4ZRC5</accession>
<proteinExistence type="predicted"/>
<dbReference type="Gene3D" id="2.160.20.10">
    <property type="entry name" value="Single-stranded right-handed beta-helix, Pectin lyase-like"/>
    <property type="match status" value="1"/>
</dbReference>
<gene>
    <name evidence="4" type="primary">cgiA_2</name>
    <name evidence="4" type="ORF">IMCC3317_46680</name>
</gene>
<dbReference type="AlphaFoldDB" id="A0A7L4ZRC5"/>
<evidence type="ECO:0000256" key="2">
    <source>
        <dbReference type="SAM" id="SignalP"/>
    </source>
</evidence>
<organism evidence="4 5">
    <name type="scientific">Kordia antarctica</name>
    <dbReference type="NCBI Taxonomy" id="1218801"/>
    <lineage>
        <taxon>Bacteria</taxon>
        <taxon>Pseudomonadati</taxon>
        <taxon>Bacteroidota</taxon>
        <taxon>Flavobacteriia</taxon>
        <taxon>Flavobacteriales</taxon>
        <taxon>Flavobacteriaceae</taxon>
        <taxon>Kordia</taxon>
    </lineage>
</organism>
<dbReference type="RefSeq" id="WP_160131752.1">
    <property type="nucleotide sequence ID" value="NZ_CP019288.1"/>
</dbReference>
<keyword evidence="4" id="KW-0326">Glycosidase</keyword>
<evidence type="ECO:0000313" key="4">
    <source>
        <dbReference type="EMBL" id="QHI39263.1"/>
    </source>
</evidence>
<protein>
    <submittedName>
        <fullName evidence="4">Iota-carrageenase</fullName>
        <ecNumber evidence="4">3.2.1.157</ecNumber>
    </submittedName>
</protein>
<evidence type="ECO:0000313" key="5">
    <source>
        <dbReference type="Proteomes" id="UP000464657"/>
    </source>
</evidence>
<keyword evidence="4" id="KW-0378">Hydrolase</keyword>
<feature type="domain" description="Secretion system C-terminal sorting" evidence="3">
    <location>
        <begin position="471"/>
        <end position="537"/>
    </location>
</feature>
<dbReference type="EC" id="3.2.1.157" evidence="4"/>
<keyword evidence="1 2" id="KW-0732">Signal</keyword>
<evidence type="ECO:0000259" key="3">
    <source>
        <dbReference type="Pfam" id="PF18962"/>
    </source>
</evidence>
<dbReference type="InterPro" id="IPR011050">
    <property type="entry name" value="Pectin_lyase_fold/virulence"/>
</dbReference>
<keyword evidence="5" id="KW-1185">Reference proteome</keyword>
<dbReference type="Pfam" id="PF18962">
    <property type="entry name" value="Por_Secre_tail"/>
    <property type="match status" value="1"/>
</dbReference>
<reference evidence="4 5" key="1">
    <citation type="journal article" date="2013" name="Int. J. Syst. Evol. Microbiol.">
        <title>Kordia antarctica sp. nov., isolated from Antarctic seawater.</title>
        <authorList>
            <person name="Baek K."/>
            <person name="Choi A."/>
            <person name="Kang I."/>
            <person name="Lee K."/>
            <person name="Cho J.C."/>
        </authorList>
    </citation>
    <scope>NUCLEOTIDE SEQUENCE [LARGE SCALE GENOMIC DNA]</scope>
    <source>
        <strain evidence="4 5">IMCC3317</strain>
    </source>
</reference>
<dbReference type="GO" id="GO:0033952">
    <property type="term" value="F:iota-carrageenase activity"/>
    <property type="evidence" value="ECO:0007669"/>
    <property type="project" value="UniProtKB-EC"/>
</dbReference>
<dbReference type="OrthoDB" id="1407599at2"/>